<protein>
    <submittedName>
        <fullName evidence="10">DHA2 family efflux MFS transporter permease subunit</fullName>
    </submittedName>
</protein>
<keyword evidence="6 8" id="KW-1133">Transmembrane helix</keyword>
<dbReference type="InterPro" id="IPR036259">
    <property type="entry name" value="MFS_trans_sf"/>
</dbReference>
<evidence type="ECO:0000256" key="6">
    <source>
        <dbReference type="ARBA" id="ARBA00022989"/>
    </source>
</evidence>
<feature type="transmembrane region" description="Helical" evidence="8">
    <location>
        <begin position="397"/>
        <end position="424"/>
    </location>
</feature>
<feature type="transmembrane region" description="Helical" evidence="8">
    <location>
        <begin position="55"/>
        <end position="76"/>
    </location>
</feature>
<gene>
    <name evidence="10" type="ORF">MJA45_20840</name>
</gene>
<keyword evidence="11" id="KW-1185">Reference proteome</keyword>
<evidence type="ECO:0000313" key="10">
    <source>
        <dbReference type="EMBL" id="WNQ10050.1"/>
    </source>
</evidence>
<keyword evidence="7 8" id="KW-0472">Membrane</keyword>
<feature type="transmembrane region" description="Helical" evidence="8">
    <location>
        <begin position="311"/>
        <end position="328"/>
    </location>
</feature>
<evidence type="ECO:0000313" key="11">
    <source>
        <dbReference type="Proteomes" id="UP001305702"/>
    </source>
</evidence>
<dbReference type="Pfam" id="PF07690">
    <property type="entry name" value="MFS_1"/>
    <property type="match status" value="1"/>
</dbReference>
<dbReference type="CDD" id="cd17503">
    <property type="entry name" value="MFS_LmrB_MDR_like"/>
    <property type="match status" value="1"/>
</dbReference>
<dbReference type="PRINTS" id="PR01036">
    <property type="entry name" value="TCRTETB"/>
</dbReference>
<comment type="similarity">
    <text evidence="2">Belongs to the major facilitator superfamily. EmrB family.</text>
</comment>
<feature type="transmembrane region" description="Helical" evidence="8">
    <location>
        <begin position="450"/>
        <end position="468"/>
    </location>
</feature>
<feature type="transmembrane region" description="Helical" evidence="8">
    <location>
        <begin position="146"/>
        <end position="168"/>
    </location>
</feature>
<evidence type="ECO:0000256" key="3">
    <source>
        <dbReference type="ARBA" id="ARBA00022448"/>
    </source>
</evidence>
<evidence type="ECO:0000256" key="1">
    <source>
        <dbReference type="ARBA" id="ARBA00004651"/>
    </source>
</evidence>
<feature type="transmembrane region" description="Helical" evidence="8">
    <location>
        <begin position="364"/>
        <end position="385"/>
    </location>
</feature>
<feature type="domain" description="Major facilitator superfamily (MFS) profile" evidence="9">
    <location>
        <begin position="22"/>
        <end position="473"/>
    </location>
</feature>
<proteinExistence type="inferred from homology"/>
<keyword evidence="4" id="KW-1003">Cell membrane</keyword>
<organism evidence="10 11">
    <name type="scientific">Paenibacillus aurantius</name>
    <dbReference type="NCBI Taxonomy" id="2918900"/>
    <lineage>
        <taxon>Bacteria</taxon>
        <taxon>Bacillati</taxon>
        <taxon>Bacillota</taxon>
        <taxon>Bacilli</taxon>
        <taxon>Bacillales</taxon>
        <taxon>Paenibacillaceae</taxon>
        <taxon>Paenibacillus</taxon>
    </lineage>
</organism>
<dbReference type="InterPro" id="IPR020846">
    <property type="entry name" value="MFS_dom"/>
</dbReference>
<dbReference type="NCBIfam" id="TIGR00711">
    <property type="entry name" value="efflux_EmrB"/>
    <property type="match status" value="1"/>
</dbReference>
<keyword evidence="5 8" id="KW-0812">Transmembrane</keyword>
<evidence type="ECO:0000256" key="4">
    <source>
        <dbReference type="ARBA" id="ARBA00022475"/>
    </source>
</evidence>
<comment type="subcellular location">
    <subcellularLocation>
        <location evidence="1">Cell membrane</location>
        <topology evidence="1">Multi-pass membrane protein</topology>
    </subcellularLocation>
</comment>
<dbReference type="InterPro" id="IPR004638">
    <property type="entry name" value="EmrB-like"/>
</dbReference>
<reference evidence="10 11" key="1">
    <citation type="submission" date="2022-02" db="EMBL/GenBank/DDBJ databases">
        <title>Paenibacillus sp. MBLB1776 Whole Genome Shotgun Sequencing.</title>
        <authorList>
            <person name="Hwang C.Y."/>
            <person name="Cho E.-S."/>
            <person name="Seo M.-J."/>
        </authorList>
    </citation>
    <scope>NUCLEOTIDE SEQUENCE [LARGE SCALE GENOMIC DNA]</scope>
    <source>
        <strain evidence="10 11">MBLB1776</strain>
    </source>
</reference>
<dbReference type="PANTHER" id="PTHR42718:SF9">
    <property type="entry name" value="MAJOR FACILITATOR SUPERFAMILY MULTIDRUG TRANSPORTER MFSC"/>
    <property type="match status" value="1"/>
</dbReference>
<dbReference type="PANTHER" id="PTHR42718">
    <property type="entry name" value="MAJOR FACILITATOR SUPERFAMILY MULTIDRUG TRANSPORTER MFSC"/>
    <property type="match status" value="1"/>
</dbReference>
<dbReference type="KEGG" id="paun:MJA45_20840"/>
<dbReference type="Proteomes" id="UP001305702">
    <property type="component" value="Chromosome"/>
</dbReference>
<feature type="transmembrane region" description="Helical" evidence="8">
    <location>
        <begin position="205"/>
        <end position="226"/>
    </location>
</feature>
<dbReference type="GO" id="GO:0005886">
    <property type="term" value="C:plasma membrane"/>
    <property type="evidence" value="ECO:0007669"/>
    <property type="project" value="UniProtKB-SubCell"/>
</dbReference>
<keyword evidence="3" id="KW-0813">Transport</keyword>
<name>A0AA96LBA2_9BACL</name>
<dbReference type="SUPFAM" id="SSF103473">
    <property type="entry name" value="MFS general substrate transporter"/>
    <property type="match status" value="1"/>
</dbReference>
<accession>A0AA96LBA2</accession>
<dbReference type="EMBL" id="CP130318">
    <property type="protein sequence ID" value="WNQ10050.1"/>
    <property type="molecule type" value="Genomic_DNA"/>
</dbReference>
<feature type="transmembrane region" description="Helical" evidence="8">
    <location>
        <begin position="113"/>
        <end position="134"/>
    </location>
</feature>
<feature type="transmembrane region" description="Helical" evidence="8">
    <location>
        <begin position="340"/>
        <end position="358"/>
    </location>
</feature>
<dbReference type="Gene3D" id="1.20.1250.20">
    <property type="entry name" value="MFS general substrate transporter like domains"/>
    <property type="match status" value="1"/>
</dbReference>
<dbReference type="PROSITE" id="PS50850">
    <property type="entry name" value="MFS"/>
    <property type="match status" value="1"/>
</dbReference>
<dbReference type="Gene3D" id="1.20.1720.10">
    <property type="entry name" value="Multidrug resistance protein D"/>
    <property type="match status" value="1"/>
</dbReference>
<dbReference type="InterPro" id="IPR011701">
    <property type="entry name" value="MFS"/>
</dbReference>
<feature type="transmembrane region" description="Helical" evidence="8">
    <location>
        <begin position="278"/>
        <end position="299"/>
    </location>
</feature>
<evidence type="ECO:0000256" key="8">
    <source>
        <dbReference type="SAM" id="Phobius"/>
    </source>
</evidence>
<sequence length="490" mass="51468">MSASPQGAVPEEAFSVKTIIAPLVSIIVGMFMVILDGTAMNVALPGLVKDLNSPLSTLSWSVTGYALAQAAVIPLAGWLSERFGAKQVFLFSIIMFTIGSGLCALAGTAEQLIAFRVLQGLGGGMVAPIAMAFTYRLSPPGKVGTIMGMIGIPMLLAPALGPIVAGWLVDYASWKWIFLINLPIGVIGVLLGLRTLPKLDRSRVPGLDTLGMVLAPIAFASLAYGVSEGGVSWTSTKTLTGLAVGGIALILFIIVELRREQPLLELRVFRSPDFTRGIVVQWISQIALFGSFFLVPMFLQQAKGYSAFDSGLIMLPQALASGIFMPLGGRLFDKVGARPLVMTGMGLVTVAAFLLSGINADSSTVAIMIPLAMIGAGMGFSMMPLNTHIIQSAPLHLVNRVTSLTGAAQQVMTSFAVAGLSTILTSRMTHYTEAGNANPLQAFSQSFGDTFLFVAGIAVIGAVVGLVLRRPKKAEAPPAEMPDPAMMMGH</sequence>
<evidence type="ECO:0000256" key="7">
    <source>
        <dbReference type="ARBA" id="ARBA00023136"/>
    </source>
</evidence>
<feature type="transmembrane region" description="Helical" evidence="8">
    <location>
        <begin position="174"/>
        <end position="193"/>
    </location>
</feature>
<feature type="transmembrane region" description="Helical" evidence="8">
    <location>
        <begin position="88"/>
        <end position="107"/>
    </location>
</feature>
<evidence type="ECO:0000256" key="2">
    <source>
        <dbReference type="ARBA" id="ARBA00008537"/>
    </source>
</evidence>
<dbReference type="RefSeq" id="WP_315603824.1">
    <property type="nucleotide sequence ID" value="NZ_CP130318.1"/>
</dbReference>
<evidence type="ECO:0000259" key="9">
    <source>
        <dbReference type="PROSITE" id="PS50850"/>
    </source>
</evidence>
<evidence type="ECO:0000256" key="5">
    <source>
        <dbReference type="ARBA" id="ARBA00022692"/>
    </source>
</evidence>
<feature type="transmembrane region" description="Helical" evidence="8">
    <location>
        <begin position="14"/>
        <end position="35"/>
    </location>
</feature>
<dbReference type="AlphaFoldDB" id="A0AA96LBA2"/>
<dbReference type="GO" id="GO:0022857">
    <property type="term" value="F:transmembrane transporter activity"/>
    <property type="evidence" value="ECO:0007669"/>
    <property type="project" value="InterPro"/>
</dbReference>
<feature type="transmembrane region" description="Helical" evidence="8">
    <location>
        <begin position="238"/>
        <end position="257"/>
    </location>
</feature>